<protein>
    <submittedName>
        <fullName evidence="1">Uncharacterized protein</fullName>
    </submittedName>
</protein>
<name>A0AAJ2JCA7_STEMA</name>
<gene>
    <name evidence="1" type="ORF">ROV92_13820</name>
</gene>
<dbReference type="RefSeq" id="WP_279935758.1">
    <property type="nucleotide sequence ID" value="NZ_JAVSKO010000005.1"/>
</dbReference>
<reference evidence="1" key="1">
    <citation type="submission" date="2023-07" db="EMBL/GenBank/DDBJ databases">
        <title>Comparative genomics of clinical Stenotrophomonas maltophilia isolates reveals regions of diversity which correlate with colonization and persistence in vivo.</title>
        <authorList>
            <person name="Mcdaniel M.S."/>
            <person name="Swords W.E."/>
            <person name="Sumpter N.A."/>
            <person name="Lindgren N.R."/>
            <person name="Billiot C.E."/>
        </authorList>
    </citation>
    <scope>NUCLEOTIDE SEQUENCE</scope>
    <source>
        <strain evidence="1">Ism4</strain>
    </source>
</reference>
<dbReference type="AlphaFoldDB" id="A0AAJ2JCA7"/>
<evidence type="ECO:0000313" key="1">
    <source>
        <dbReference type="EMBL" id="MDT3469056.1"/>
    </source>
</evidence>
<sequence length="53" mass="5694">MASNSSSLSRLAWAPPRLSSSVSKFICQSAMKMNFCAPRMASAIAFIAERPSV</sequence>
<evidence type="ECO:0000313" key="2">
    <source>
        <dbReference type="Proteomes" id="UP001251948"/>
    </source>
</evidence>
<proteinExistence type="predicted"/>
<organism evidence="1 2">
    <name type="scientific">Stenotrophomonas maltophilia</name>
    <name type="common">Pseudomonas maltophilia</name>
    <name type="synonym">Xanthomonas maltophilia</name>
    <dbReference type="NCBI Taxonomy" id="40324"/>
    <lineage>
        <taxon>Bacteria</taxon>
        <taxon>Pseudomonadati</taxon>
        <taxon>Pseudomonadota</taxon>
        <taxon>Gammaproteobacteria</taxon>
        <taxon>Lysobacterales</taxon>
        <taxon>Lysobacteraceae</taxon>
        <taxon>Stenotrophomonas</taxon>
        <taxon>Stenotrophomonas maltophilia group</taxon>
    </lineage>
</organism>
<dbReference type="Proteomes" id="UP001251948">
    <property type="component" value="Unassembled WGS sequence"/>
</dbReference>
<dbReference type="EMBL" id="JAVSKO010000005">
    <property type="protein sequence ID" value="MDT3469056.1"/>
    <property type="molecule type" value="Genomic_DNA"/>
</dbReference>
<accession>A0AAJ2JCA7</accession>
<comment type="caution">
    <text evidence="1">The sequence shown here is derived from an EMBL/GenBank/DDBJ whole genome shotgun (WGS) entry which is preliminary data.</text>
</comment>